<dbReference type="GO" id="GO:0005524">
    <property type="term" value="F:ATP binding"/>
    <property type="evidence" value="ECO:0007669"/>
    <property type="project" value="UniProtKB-UniRule"/>
</dbReference>
<dbReference type="EMBL" id="FONY01000020">
    <property type="protein sequence ID" value="SFF20809.1"/>
    <property type="molecule type" value="Genomic_DNA"/>
</dbReference>
<accession>A0A1I2GUR5</accession>
<evidence type="ECO:0000256" key="7">
    <source>
        <dbReference type="ARBA" id="ARBA00022840"/>
    </source>
</evidence>
<evidence type="ECO:0000256" key="8">
    <source>
        <dbReference type="ARBA" id="ARBA00023125"/>
    </source>
</evidence>
<dbReference type="Gene3D" id="3.40.50.300">
    <property type="entry name" value="P-loop containing nucleotide triphosphate hydrolases"/>
    <property type="match status" value="1"/>
</dbReference>
<dbReference type="GO" id="GO:0000731">
    <property type="term" value="P:DNA synthesis involved in DNA repair"/>
    <property type="evidence" value="ECO:0007669"/>
    <property type="project" value="TreeGrafter"/>
</dbReference>
<dbReference type="InterPro" id="IPR001238">
    <property type="entry name" value="DNA-binding_RecF"/>
</dbReference>
<evidence type="ECO:0000313" key="13">
    <source>
        <dbReference type="Proteomes" id="UP000199513"/>
    </source>
</evidence>
<dbReference type="OrthoDB" id="9803889at2"/>
<evidence type="ECO:0000256" key="2">
    <source>
        <dbReference type="ARBA" id="ARBA00008016"/>
    </source>
</evidence>
<dbReference type="PROSITE" id="PS00618">
    <property type="entry name" value="RECF_2"/>
    <property type="match status" value="1"/>
</dbReference>
<keyword evidence="9 10" id="KW-0227">DNA damage</keyword>
<sequence>MQLKKIQLLNFKNYEGLELSFSEGINGIVGENGSGKTNLLDAIHFLCLSKSGFNFSDSQHIRHGSSFFMIQGFFQKAEKEYEVHCSLQEGKSKTLKVDKKPYTKISEHIGQFPCVLMTPYDTDLIREGSEIRRKFFDNTLSQIDQSYLNNLLKYNKSIEQRNSLLKQFAERNFFDKTLIETYDAQILPLAQSIFEKRNEFVQSFIPLLENYYFFICNQKEKISLKYESDLQVADFESEFCQQIQKDLLLQRTTKGIHKDDYIFQIENRSINKFGSQGQQKSYVIALKLAQFELLSQLKHIKPLLLLDDIFDKLDDSRIKKLMELMASGKFGQVFLTDARPERTKSLFGEIKQEICLFHT</sequence>
<dbReference type="InterPro" id="IPR018078">
    <property type="entry name" value="DNA-binding_RecF_CS"/>
</dbReference>
<dbReference type="GO" id="GO:0006302">
    <property type="term" value="P:double-strand break repair"/>
    <property type="evidence" value="ECO:0007669"/>
    <property type="project" value="TreeGrafter"/>
</dbReference>
<dbReference type="Gene3D" id="1.20.1050.90">
    <property type="entry name" value="RecF/RecN/SMC, N-terminal domain"/>
    <property type="match status" value="1"/>
</dbReference>
<dbReference type="NCBIfam" id="TIGR00611">
    <property type="entry name" value="recf"/>
    <property type="match status" value="1"/>
</dbReference>
<feature type="domain" description="RecF/RecN/SMC N-terminal" evidence="11">
    <location>
        <begin position="3"/>
        <end position="339"/>
    </location>
</feature>
<dbReference type="InterPro" id="IPR027417">
    <property type="entry name" value="P-loop_NTPase"/>
</dbReference>
<dbReference type="InterPro" id="IPR042174">
    <property type="entry name" value="RecF_2"/>
</dbReference>
<comment type="similarity">
    <text evidence="2 9 10">Belongs to the RecF family.</text>
</comment>
<feature type="binding site" evidence="9">
    <location>
        <begin position="30"/>
        <end position="37"/>
    </location>
    <ligand>
        <name>ATP</name>
        <dbReference type="ChEBI" id="CHEBI:30616"/>
    </ligand>
</feature>
<protein>
    <recommendedName>
        <fullName evidence="3 9">DNA replication and repair protein RecF</fullName>
    </recommendedName>
</protein>
<dbReference type="SUPFAM" id="SSF52540">
    <property type="entry name" value="P-loop containing nucleoside triphosphate hydrolases"/>
    <property type="match status" value="1"/>
</dbReference>
<evidence type="ECO:0000256" key="1">
    <source>
        <dbReference type="ARBA" id="ARBA00004496"/>
    </source>
</evidence>
<dbReference type="AlphaFoldDB" id="A0A1I2GUR5"/>
<keyword evidence="4 9" id="KW-0963">Cytoplasm</keyword>
<name>A0A1I2GUR5_9BACT</name>
<keyword evidence="9 10" id="KW-0742">SOS response</keyword>
<dbReference type="STRING" id="1003.SAMN04488541_102024"/>
<evidence type="ECO:0000256" key="10">
    <source>
        <dbReference type="RuleBase" id="RU000578"/>
    </source>
</evidence>
<gene>
    <name evidence="9" type="primary">recF</name>
    <name evidence="12" type="ORF">SAMN04488541_102024</name>
</gene>
<keyword evidence="9 10" id="KW-0234">DNA repair</keyword>
<dbReference type="PANTHER" id="PTHR32182">
    <property type="entry name" value="DNA REPLICATION AND REPAIR PROTEIN RECF"/>
    <property type="match status" value="1"/>
</dbReference>
<keyword evidence="5 9" id="KW-0235">DNA replication</keyword>
<evidence type="ECO:0000256" key="6">
    <source>
        <dbReference type="ARBA" id="ARBA00022741"/>
    </source>
</evidence>
<dbReference type="GO" id="GO:0005737">
    <property type="term" value="C:cytoplasm"/>
    <property type="evidence" value="ECO:0007669"/>
    <property type="project" value="UniProtKB-SubCell"/>
</dbReference>
<proteinExistence type="inferred from homology"/>
<dbReference type="RefSeq" id="WP_091545558.1">
    <property type="nucleotide sequence ID" value="NZ_FONY01000020.1"/>
</dbReference>
<dbReference type="GO" id="GO:0003697">
    <property type="term" value="F:single-stranded DNA binding"/>
    <property type="evidence" value="ECO:0007669"/>
    <property type="project" value="UniProtKB-UniRule"/>
</dbReference>
<reference evidence="12 13" key="1">
    <citation type="submission" date="2016-10" db="EMBL/GenBank/DDBJ databases">
        <authorList>
            <person name="de Groot N.N."/>
        </authorList>
    </citation>
    <scope>NUCLEOTIDE SEQUENCE [LARGE SCALE GENOMIC DNA]</scope>
    <source>
        <strain>GEY</strain>
        <strain evidence="13">DSM 9560</strain>
    </source>
</reference>
<evidence type="ECO:0000313" key="12">
    <source>
        <dbReference type="EMBL" id="SFF20809.1"/>
    </source>
</evidence>
<evidence type="ECO:0000256" key="9">
    <source>
        <dbReference type="HAMAP-Rule" id="MF_00365"/>
    </source>
</evidence>
<evidence type="ECO:0000256" key="3">
    <source>
        <dbReference type="ARBA" id="ARBA00020170"/>
    </source>
</evidence>
<keyword evidence="8 9" id="KW-0238">DNA-binding</keyword>
<organism evidence="12 13">
    <name type="scientific">Thermoflexibacter ruber</name>
    <dbReference type="NCBI Taxonomy" id="1003"/>
    <lineage>
        <taxon>Bacteria</taxon>
        <taxon>Pseudomonadati</taxon>
        <taxon>Bacteroidota</taxon>
        <taxon>Cytophagia</taxon>
        <taxon>Cytophagales</taxon>
        <taxon>Thermoflexibacteraceae</taxon>
        <taxon>Thermoflexibacter</taxon>
    </lineage>
</organism>
<evidence type="ECO:0000256" key="4">
    <source>
        <dbReference type="ARBA" id="ARBA00022490"/>
    </source>
</evidence>
<comment type="function">
    <text evidence="9 10">The RecF protein is involved in DNA metabolism; it is required for DNA replication and normal SOS inducibility. RecF binds preferentially to single-stranded, linear DNA. It also seems to bind ATP.</text>
</comment>
<keyword evidence="7 9" id="KW-0067">ATP-binding</keyword>
<dbReference type="Pfam" id="PF02463">
    <property type="entry name" value="SMC_N"/>
    <property type="match status" value="1"/>
</dbReference>
<evidence type="ECO:0000256" key="5">
    <source>
        <dbReference type="ARBA" id="ARBA00022705"/>
    </source>
</evidence>
<keyword evidence="6 9" id="KW-0547">Nucleotide-binding</keyword>
<keyword evidence="13" id="KW-1185">Reference proteome</keyword>
<dbReference type="Proteomes" id="UP000199513">
    <property type="component" value="Unassembled WGS sequence"/>
</dbReference>
<dbReference type="InterPro" id="IPR003395">
    <property type="entry name" value="RecF/RecN/SMC_N"/>
</dbReference>
<dbReference type="PANTHER" id="PTHR32182:SF0">
    <property type="entry name" value="DNA REPLICATION AND REPAIR PROTEIN RECF"/>
    <property type="match status" value="1"/>
</dbReference>
<comment type="subcellular location">
    <subcellularLocation>
        <location evidence="1 9 10">Cytoplasm</location>
    </subcellularLocation>
</comment>
<dbReference type="GO" id="GO:0006260">
    <property type="term" value="P:DNA replication"/>
    <property type="evidence" value="ECO:0007669"/>
    <property type="project" value="UniProtKB-UniRule"/>
</dbReference>
<dbReference type="HAMAP" id="MF_00365">
    <property type="entry name" value="RecF"/>
    <property type="match status" value="1"/>
</dbReference>
<dbReference type="GO" id="GO:0009432">
    <property type="term" value="P:SOS response"/>
    <property type="evidence" value="ECO:0007669"/>
    <property type="project" value="UniProtKB-UniRule"/>
</dbReference>
<evidence type="ECO:0000259" key="11">
    <source>
        <dbReference type="Pfam" id="PF02463"/>
    </source>
</evidence>